<dbReference type="SUPFAM" id="SSF53901">
    <property type="entry name" value="Thiolase-like"/>
    <property type="match status" value="2"/>
</dbReference>
<dbReference type="PROSITE" id="PS00737">
    <property type="entry name" value="THIOLASE_2"/>
    <property type="match status" value="1"/>
</dbReference>
<dbReference type="AlphaFoldDB" id="A0A2U1K6M2"/>
<evidence type="ECO:0000259" key="6">
    <source>
        <dbReference type="Pfam" id="PF00108"/>
    </source>
</evidence>
<keyword evidence="2 5" id="KW-0808">Transferase</keyword>
<evidence type="ECO:0000313" key="9">
    <source>
        <dbReference type="Proteomes" id="UP000245998"/>
    </source>
</evidence>
<dbReference type="InterPro" id="IPR020613">
    <property type="entry name" value="Thiolase_CS"/>
</dbReference>
<dbReference type="NCBIfam" id="TIGR01930">
    <property type="entry name" value="AcCoA-C-Actrans"/>
    <property type="match status" value="1"/>
</dbReference>
<evidence type="ECO:0000256" key="3">
    <source>
        <dbReference type="ARBA" id="ARBA00023315"/>
    </source>
</evidence>
<keyword evidence="3 5" id="KW-0012">Acyltransferase</keyword>
<dbReference type="RefSeq" id="WP_116553328.1">
    <property type="nucleotide sequence ID" value="NZ_QCZG01000003.1"/>
</dbReference>
<evidence type="ECO:0000256" key="4">
    <source>
        <dbReference type="PIRSR" id="PIRSR000429-1"/>
    </source>
</evidence>
<feature type="domain" description="Thiolase C-terminal" evidence="7">
    <location>
        <begin position="257"/>
        <end position="379"/>
    </location>
</feature>
<dbReference type="FunFam" id="3.40.47.10:FF:000010">
    <property type="entry name" value="Acetyl-CoA acetyltransferase (Thiolase)"/>
    <property type="match status" value="1"/>
</dbReference>
<accession>A0A2U1K6M2</accession>
<dbReference type="PANTHER" id="PTHR43365">
    <property type="entry name" value="BLR7806 PROTEIN"/>
    <property type="match status" value="1"/>
</dbReference>
<gene>
    <name evidence="8" type="ORF">DCC39_02615</name>
</gene>
<comment type="similarity">
    <text evidence="1 5">Belongs to the thiolase-like superfamily. Thiolase family.</text>
</comment>
<dbReference type="PANTHER" id="PTHR43365:SF1">
    <property type="entry name" value="ACETYL-COA C-ACYLTRANSFERASE"/>
    <property type="match status" value="1"/>
</dbReference>
<dbReference type="InterPro" id="IPR002155">
    <property type="entry name" value="Thiolase"/>
</dbReference>
<comment type="caution">
    <text evidence="8">The sequence shown here is derived from an EMBL/GenBank/DDBJ whole genome shotgun (WGS) entry which is preliminary data.</text>
</comment>
<dbReference type="Gene3D" id="3.40.47.10">
    <property type="match status" value="2"/>
</dbReference>
<evidence type="ECO:0000256" key="2">
    <source>
        <dbReference type="ARBA" id="ARBA00022679"/>
    </source>
</evidence>
<feature type="active site" description="Proton acceptor" evidence="4">
    <location>
        <position position="366"/>
    </location>
</feature>
<feature type="domain" description="Thiolase N-terminal" evidence="6">
    <location>
        <begin position="4"/>
        <end position="249"/>
    </location>
</feature>
<dbReference type="InterPro" id="IPR020616">
    <property type="entry name" value="Thiolase_N"/>
</dbReference>
<dbReference type="OrthoDB" id="2774224at2"/>
<dbReference type="CDD" id="cd00751">
    <property type="entry name" value="thiolase"/>
    <property type="match status" value="1"/>
</dbReference>
<dbReference type="Pfam" id="PF02803">
    <property type="entry name" value="Thiolase_C"/>
    <property type="match status" value="1"/>
</dbReference>
<dbReference type="Pfam" id="PF00108">
    <property type="entry name" value="Thiolase_N"/>
    <property type="match status" value="1"/>
</dbReference>
<keyword evidence="9" id="KW-1185">Reference proteome</keyword>
<dbReference type="GO" id="GO:0003988">
    <property type="term" value="F:acetyl-CoA C-acyltransferase activity"/>
    <property type="evidence" value="ECO:0007669"/>
    <property type="project" value="UniProtKB-ARBA"/>
</dbReference>
<dbReference type="InterPro" id="IPR020617">
    <property type="entry name" value="Thiolase_C"/>
</dbReference>
<protein>
    <submittedName>
        <fullName evidence="8">Steroid 3-ketoacyl-CoA thiolase</fullName>
    </submittedName>
</protein>
<dbReference type="InterPro" id="IPR016039">
    <property type="entry name" value="Thiolase-like"/>
</dbReference>
<evidence type="ECO:0000259" key="7">
    <source>
        <dbReference type="Pfam" id="PF02803"/>
    </source>
</evidence>
<feature type="active site" description="Acyl-thioester intermediate" evidence="4">
    <location>
        <position position="89"/>
    </location>
</feature>
<feature type="active site" description="Proton acceptor" evidence="4">
    <location>
        <position position="336"/>
    </location>
</feature>
<evidence type="ECO:0000256" key="5">
    <source>
        <dbReference type="RuleBase" id="RU003557"/>
    </source>
</evidence>
<dbReference type="PIRSF" id="PIRSF000429">
    <property type="entry name" value="Ac-CoA_Ac_transf"/>
    <property type="match status" value="1"/>
</dbReference>
<name>A0A2U1K6M2_9BACI</name>
<dbReference type="EMBL" id="QCZG01000003">
    <property type="protein sequence ID" value="PWA13042.1"/>
    <property type="molecule type" value="Genomic_DNA"/>
</dbReference>
<dbReference type="Proteomes" id="UP000245998">
    <property type="component" value="Unassembled WGS sequence"/>
</dbReference>
<evidence type="ECO:0000256" key="1">
    <source>
        <dbReference type="ARBA" id="ARBA00010982"/>
    </source>
</evidence>
<organism evidence="8 9">
    <name type="scientific">Pueribacillus theae</name>
    <dbReference type="NCBI Taxonomy" id="2171751"/>
    <lineage>
        <taxon>Bacteria</taxon>
        <taxon>Bacillati</taxon>
        <taxon>Bacillota</taxon>
        <taxon>Bacilli</taxon>
        <taxon>Bacillales</taxon>
        <taxon>Bacillaceae</taxon>
        <taxon>Pueribacillus</taxon>
    </lineage>
</organism>
<reference evidence="8 9" key="1">
    <citation type="submission" date="2018-04" db="EMBL/GenBank/DDBJ databases">
        <title>Camelliibacillus theae gen. nov., sp. nov., isolated from Pu'er tea.</title>
        <authorList>
            <person name="Niu L."/>
        </authorList>
    </citation>
    <scope>NUCLEOTIDE SEQUENCE [LARGE SCALE GENOMIC DNA]</scope>
    <source>
        <strain evidence="8 9">T8</strain>
    </source>
</reference>
<proteinExistence type="inferred from homology"/>
<sequence length="380" mass="40562">MADVVIVDAVRTAVGRRKGALAKTHPVDILVPVLQELVKRNGMEASDVEDVVVGCVTMTGEQGGNIGRQAVLAAGFPVEVPSYSLNRMCGSSQQAIHTAAQAILAGDIDIAIACGVENMTRAPMGSDMGRFSRHLTSQYNIVPQGISAEMIAKKWSLTREELDEFALESHQKAAAATDKGDFKREIIPIEVKGEEGTFSFEQDEGIRRDTSIEKLAGLTPSFQPKDGVVTAGNSSQVSDGAAGLLLMSADKAENLGLKPRARIVARVAVGEDPIIMLTGIIPATRKVLEKAGLRLDQMDVIEVNEAFASVVKAWEREFEPDMSKVNPRGGAIAIGHPLGGSGARIQTTLLHQLEDMDGKYGLQVMCIGFGMATATIIERL</sequence>
<evidence type="ECO:0000313" key="8">
    <source>
        <dbReference type="EMBL" id="PWA13042.1"/>
    </source>
</evidence>